<dbReference type="Proteomes" id="UP000563094">
    <property type="component" value="Unassembled WGS sequence"/>
</dbReference>
<evidence type="ECO:0000313" key="2">
    <source>
        <dbReference type="EMBL" id="MBA9077394.1"/>
    </source>
</evidence>
<proteinExistence type="predicted"/>
<feature type="region of interest" description="Disordered" evidence="1">
    <location>
        <begin position="242"/>
        <end position="262"/>
    </location>
</feature>
<dbReference type="AlphaFoldDB" id="A0A839GCS8"/>
<reference evidence="2 3" key="1">
    <citation type="submission" date="2020-08" db="EMBL/GenBank/DDBJ databases">
        <title>Genomic Encyclopedia of Type Strains, Phase IV (KMG-IV): sequencing the most valuable type-strain genomes for metagenomic binning, comparative biology and taxonomic classification.</title>
        <authorList>
            <person name="Goeker M."/>
        </authorList>
    </citation>
    <scope>NUCLEOTIDE SEQUENCE [LARGE SCALE GENOMIC DNA]</scope>
    <source>
        <strain evidence="2 3">DSM 29854</strain>
    </source>
</reference>
<name>A0A839GCS8_9BACT</name>
<comment type="caution">
    <text evidence="2">The sequence shown here is derived from an EMBL/GenBank/DDBJ whole genome shotgun (WGS) entry which is preliminary data.</text>
</comment>
<organism evidence="2 3">
    <name type="scientific">Rufibacter quisquiliarum</name>
    <dbReference type="NCBI Taxonomy" id="1549639"/>
    <lineage>
        <taxon>Bacteria</taxon>
        <taxon>Pseudomonadati</taxon>
        <taxon>Bacteroidota</taxon>
        <taxon>Cytophagia</taxon>
        <taxon>Cytophagales</taxon>
        <taxon>Hymenobacteraceae</taxon>
        <taxon>Rufibacter</taxon>
    </lineage>
</organism>
<accession>A0A839GCS8</accession>
<evidence type="ECO:0008006" key="4">
    <source>
        <dbReference type="Google" id="ProtNLM"/>
    </source>
</evidence>
<evidence type="ECO:0000256" key="1">
    <source>
        <dbReference type="SAM" id="MobiDB-lite"/>
    </source>
</evidence>
<sequence>MLPVTLLNSLKILTQPDDSTCGPTSLHAVYQYFQDALPLEQVISEVSFLEEGGTLAVLLGCHALKRGYRARIYSYNLHVFDPTWFKQSTEKLIANLKEQLLFKSDTKLQVATRAYIEFLELGGEICYRDLTPSLLDSYFSRGIPLLTGLSATYLYNCARERTNERGESIYDDVRGEPLGHFVVLAGFVDDQDKEHVIVADPYQENPLFGNNYYNVQVSRLINAIMLGIVTYDANLLAIEPKENTNKTSTEPQHLHAQTSSGQ</sequence>
<gene>
    <name evidence="2" type="ORF">FHS90_002107</name>
</gene>
<protein>
    <recommendedName>
        <fullName evidence="4">Peptidase-C39 like family protein</fullName>
    </recommendedName>
</protein>
<dbReference type="EMBL" id="JACJIQ010000007">
    <property type="protein sequence ID" value="MBA9077394.1"/>
    <property type="molecule type" value="Genomic_DNA"/>
</dbReference>
<feature type="compositionally biased region" description="Polar residues" evidence="1">
    <location>
        <begin position="245"/>
        <end position="262"/>
    </location>
</feature>
<keyword evidence="3" id="KW-1185">Reference proteome</keyword>
<dbReference type="RefSeq" id="WP_082893614.1">
    <property type="nucleotide sequence ID" value="NZ_JACJIQ010000007.1"/>
</dbReference>
<evidence type="ECO:0000313" key="3">
    <source>
        <dbReference type="Proteomes" id="UP000563094"/>
    </source>
</evidence>
<dbReference type="Gene3D" id="3.90.70.10">
    <property type="entry name" value="Cysteine proteinases"/>
    <property type="match status" value="1"/>
</dbReference>